<feature type="transmembrane region" description="Helical" evidence="1">
    <location>
        <begin position="80"/>
        <end position="100"/>
    </location>
</feature>
<keyword evidence="1" id="KW-0812">Transmembrane</keyword>
<gene>
    <name evidence="3" type="ORF">UW78_C0003G0013</name>
</gene>
<reference evidence="3 4" key="1">
    <citation type="journal article" date="2015" name="Nature">
        <title>rRNA introns, odd ribosomes, and small enigmatic genomes across a large radiation of phyla.</title>
        <authorList>
            <person name="Brown C.T."/>
            <person name="Hug L.A."/>
            <person name="Thomas B.C."/>
            <person name="Sharon I."/>
            <person name="Castelle C.J."/>
            <person name="Singh A."/>
            <person name="Wilkins M.J."/>
            <person name="Williams K.H."/>
            <person name="Banfield J.F."/>
        </authorList>
    </citation>
    <scope>NUCLEOTIDE SEQUENCE [LARGE SCALE GENOMIC DNA]</scope>
</reference>
<dbReference type="Pfam" id="PF09335">
    <property type="entry name" value="VTT_dom"/>
    <property type="match status" value="1"/>
</dbReference>
<dbReference type="EMBL" id="LCJQ01000003">
    <property type="protein sequence ID" value="KKT82053.1"/>
    <property type="molecule type" value="Genomic_DNA"/>
</dbReference>
<evidence type="ECO:0000256" key="1">
    <source>
        <dbReference type="SAM" id="Phobius"/>
    </source>
</evidence>
<accession>A0A0G1KEP4</accession>
<feature type="transmembrane region" description="Helical" evidence="1">
    <location>
        <begin position="157"/>
        <end position="176"/>
    </location>
</feature>
<feature type="transmembrane region" description="Helical" evidence="1">
    <location>
        <begin position="6"/>
        <end position="26"/>
    </location>
</feature>
<dbReference type="InterPro" id="IPR032816">
    <property type="entry name" value="VTT_dom"/>
</dbReference>
<feature type="domain" description="VTT" evidence="2">
    <location>
        <begin position="71"/>
        <end position="179"/>
    </location>
</feature>
<feature type="transmembrane region" description="Helical" evidence="1">
    <location>
        <begin position="47"/>
        <end position="74"/>
    </location>
</feature>
<keyword evidence="1" id="KW-1133">Transmembrane helix</keyword>
<name>A0A0G1KEP4_9BACT</name>
<organism evidence="3 4">
    <name type="scientific">Candidatus Azambacteria bacterium GW2011_GWA1_44_9</name>
    <dbReference type="NCBI Taxonomy" id="1618610"/>
    <lineage>
        <taxon>Bacteria</taxon>
        <taxon>Candidatus Azamiibacteriota</taxon>
    </lineage>
</organism>
<proteinExistence type="predicted"/>
<evidence type="ECO:0000313" key="3">
    <source>
        <dbReference type="EMBL" id="KKT82053.1"/>
    </source>
</evidence>
<comment type="caution">
    <text evidence="3">The sequence shown here is derived from an EMBL/GenBank/DDBJ whole genome shotgun (WGS) entry which is preliminary data.</text>
</comment>
<dbReference type="AlphaFoldDB" id="A0A0G1KEP4"/>
<sequence length="215" mass="24471">MHRTKIIFFSVITLLVFFLWLFSDFFEVISKALVFSKASIELHPVASIYIFLALSILSAVSIFFTSIITIPLAVFAWGEIATIALLMAGWFIGAMILYGLGRFLGRQIIEYFISAAKINKYGSLITREMKMLDIVLIKLALPSEAPSFFLGIVRYPFLKYMVVVFISELPFAIWAVYLSSTFIEDNRLLFIVMLVVGFILIGIAAQKYRKRHTHT</sequence>
<protein>
    <recommendedName>
        <fullName evidence="2">VTT domain-containing protein</fullName>
    </recommendedName>
</protein>
<evidence type="ECO:0000259" key="2">
    <source>
        <dbReference type="Pfam" id="PF09335"/>
    </source>
</evidence>
<dbReference type="Proteomes" id="UP000034595">
    <property type="component" value="Unassembled WGS sequence"/>
</dbReference>
<keyword evidence="1" id="KW-0472">Membrane</keyword>
<evidence type="ECO:0000313" key="4">
    <source>
        <dbReference type="Proteomes" id="UP000034595"/>
    </source>
</evidence>
<feature type="transmembrane region" description="Helical" evidence="1">
    <location>
        <begin position="188"/>
        <end position="205"/>
    </location>
</feature>